<evidence type="ECO:0000313" key="3">
    <source>
        <dbReference type="EMBL" id="RGE72094.1"/>
    </source>
</evidence>
<keyword evidence="1" id="KW-1133">Transmembrane helix</keyword>
<name>A0A3E3IYC2_9FIRM</name>
<feature type="transmembrane region" description="Helical" evidence="1">
    <location>
        <begin position="164"/>
        <end position="184"/>
    </location>
</feature>
<organism evidence="3 5">
    <name type="scientific">Eisenbergiella massiliensis</name>
    <dbReference type="NCBI Taxonomy" id="1720294"/>
    <lineage>
        <taxon>Bacteria</taxon>
        <taxon>Bacillati</taxon>
        <taxon>Bacillota</taxon>
        <taxon>Clostridia</taxon>
        <taxon>Lachnospirales</taxon>
        <taxon>Lachnospiraceae</taxon>
        <taxon>Eisenbergiella</taxon>
    </lineage>
</organism>
<proteinExistence type="predicted"/>
<evidence type="ECO:0000313" key="4">
    <source>
        <dbReference type="Proteomes" id="UP000260812"/>
    </source>
</evidence>
<feature type="transmembrane region" description="Helical" evidence="1">
    <location>
        <begin position="53"/>
        <end position="76"/>
    </location>
</feature>
<dbReference type="Proteomes" id="UP000261166">
    <property type="component" value="Unassembled WGS sequence"/>
</dbReference>
<feature type="transmembrane region" description="Helical" evidence="1">
    <location>
        <begin position="96"/>
        <end position="115"/>
    </location>
</feature>
<keyword evidence="1" id="KW-0472">Membrane</keyword>
<sequence>MKEEKDEKILINELENKRVIIEPFESDEINSQDSVIIYREAEKPVRLTLGFKILLGLGIFLSGINSVFFFYFIVHWRQEVTNITEPFEFTKKLNNLLFYSIILLCFIMLVSIAISKRPFNSALYRLGVAIGVLVTAAAFIFPRFKGYKAAFKIFSVKGHFLANGDYLIIGLLILVMALLMRYGYKYQSNSDMTI</sequence>
<keyword evidence="1" id="KW-0812">Transmembrane</keyword>
<protein>
    <submittedName>
        <fullName evidence="3">DUF2975 domain-containing protein</fullName>
    </submittedName>
</protein>
<keyword evidence="4" id="KW-1185">Reference proteome</keyword>
<dbReference type="EMBL" id="QVLU01000007">
    <property type="protein sequence ID" value="RGE72094.1"/>
    <property type="molecule type" value="Genomic_DNA"/>
</dbReference>
<gene>
    <name evidence="3" type="ORF">DWY69_09285</name>
    <name evidence="2" type="ORF">DXC51_19880</name>
</gene>
<dbReference type="GeneID" id="97989068"/>
<dbReference type="Proteomes" id="UP000260812">
    <property type="component" value="Unassembled WGS sequence"/>
</dbReference>
<evidence type="ECO:0000313" key="2">
    <source>
        <dbReference type="EMBL" id="RGE57317.1"/>
    </source>
</evidence>
<reference evidence="3 5" key="1">
    <citation type="submission" date="2018-08" db="EMBL/GenBank/DDBJ databases">
        <title>A genome reference for cultivated species of the human gut microbiota.</title>
        <authorList>
            <person name="Zou Y."/>
            <person name="Xue W."/>
            <person name="Luo G."/>
        </authorList>
    </citation>
    <scope>NUCLEOTIDE SEQUENCE [LARGE SCALE GENOMIC DNA]</scope>
    <source>
        <strain evidence="3 5">AF26-4BH</strain>
        <strain evidence="2">TF05-5AC</strain>
    </source>
</reference>
<dbReference type="OrthoDB" id="9981416at2"/>
<dbReference type="AlphaFoldDB" id="A0A3E3IYC2"/>
<evidence type="ECO:0000313" key="5">
    <source>
        <dbReference type="Proteomes" id="UP000261166"/>
    </source>
</evidence>
<dbReference type="EMBL" id="QVLV01000016">
    <property type="protein sequence ID" value="RGE57317.1"/>
    <property type="molecule type" value="Genomic_DNA"/>
</dbReference>
<feature type="transmembrane region" description="Helical" evidence="1">
    <location>
        <begin position="122"/>
        <end position="144"/>
    </location>
</feature>
<evidence type="ECO:0000256" key="1">
    <source>
        <dbReference type="SAM" id="Phobius"/>
    </source>
</evidence>
<dbReference type="RefSeq" id="WP_025488481.1">
    <property type="nucleotide sequence ID" value="NZ_JBKUNB010000008.1"/>
</dbReference>
<comment type="caution">
    <text evidence="3">The sequence shown here is derived from an EMBL/GenBank/DDBJ whole genome shotgun (WGS) entry which is preliminary data.</text>
</comment>
<accession>A0A3E3IYC2</accession>